<evidence type="ECO:0000259" key="7">
    <source>
        <dbReference type="Pfam" id="PF00234"/>
    </source>
</evidence>
<sequence>MANIKFAVLVTLLALALAAANIRGDATLTCEQVTEWLTPCIPYGVYGGTVAPECCSGIYKLNAAYKSNDDIRAACTCIQDGAAAIPLLDYDRINEIPGLCGTSCPYKVYPSTNCSRCVFTVSMHV</sequence>
<dbReference type="InterPro" id="IPR016140">
    <property type="entry name" value="Bifunc_inhib/LTP/seed_store"/>
</dbReference>
<organism evidence="8 9">
    <name type="scientific">Ficus carica</name>
    <name type="common">Common fig</name>
    <dbReference type="NCBI Taxonomy" id="3494"/>
    <lineage>
        <taxon>Eukaryota</taxon>
        <taxon>Viridiplantae</taxon>
        <taxon>Streptophyta</taxon>
        <taxon>Embryophyta</taxon>
        <taxon>Tracheophyta</taxon>
        <taxon>Spermatophyta</taxon>
        <taxon>Magnoliopsida</taxon>
        <taxon>eudicotyledons</taxon>
        <taxon>Gunneridae</taxon>
        <taxon>Pentapetalae</taxon>
        <taxon>rosids</taxon>
        <taxon>fabids</taxon>
        <taxon>Rosales</taxon>
        <taxon>Moraceae</taxon>
        <taxon>Ficeae</taxon>
        <taxon>Ficus</taxon>
    </lineage>
</organism>
<dbReference type="EMBL" id="BTGU01000001">
    <property type="protein sequence ID" value="GMN23365.1"/>
    <property type="molecule type" value="Genomic_DNA"/>
</dbReference>
<dbReference type="InterPro" id="IPR036312">
    <property type="entry name" value="Bifun_inhib/LTP/seed_sf"/>
</dbReference>
<comment type="caution">
    <text evidence="8">The sequence shown here is derived from an EMBL/GenBank/DDBJ whole genome shotgun (WGS) entry which is preliminary data.</text>
</comment>
<keyword evidence="9" id="KW-1185">Reference proteome</keyword>
<dbReference type="Pfam" id="PF00234">
    <property type="entry name" value="Tryp_alpha_amyl"/>
    <property type="match status" value="1"/>
</dbReference>
<dbReference type="PANTHER" id="PTHR33076">
    <property type="entry name" value="NON-SPECIFIC LIPID-TRANSFER PROTEIN 2-RELATED"/>
    <property type="match status" value="1"/>
</dbReference>
<accession>A0AA88CMD1</accession>
<dbReference type="GO" id="GO:0008289">
    <property type="term" value="F:lipid binding"/>
    <property type="evidence" value="ECO:0007669"/>
    <property type="project" value="UniProtKB-KW"/>
</dbReference>
<evidence type="ECO:0000313" key="9">
    <source>
        <dbReference type="Proteomes" id="UP001187192"/>
    </source>
</evidence>
<evidence type="ECO:0000313" key="8">
    <source>
        <dbReference type="EMBL" id="GMN23365.1"/>
    </source>
</evidence>
<comment type="similarity">
    <text evidence="2">Belongs to the plant LTP family.</text>
</comment>
<evidence type="ECO:0000256" key="4">
    <source>
        <dbReference type="ARBA" id="ARBA00023121"/>
    </source>
</evidence>
<feature type="signal peptide" evidence="6">
    <location>
        <begin position="1"/>
        <end position="18"/>
    </location>
</feature>
<comment type="function">
    <text evidence="1">Plant non-specific lipid-transfer proteins transfer phospholipids as well as galactolipids across membranes. May play a role in wax or cutin deposition in the cell walls of expanding epidermal cells and certain secretory tissues.</text>
</comment>
<dbReference type="Gene3D" id="1.10.110.10">
    <property type="entry name" value="Plant lipid-transfer and hydrophobic proteins"/>
    <property type="match status" value="1"/>
</dbReference>
<proteinExistence type="inferred from homology"/>
<dbReference type="AlphaFoldDB" id="A0AA88CMD1"/>
<dbReference type="InterPro" id="IPR000528">
    <property type="entry name" value="Plant_nsLTP"/>
</dbReference>
<gene>
    <name evidence="8" type="ORF">TIFTF001_000106</name>
</gene>
<keyword evidence="3" id="KW-0813">Transport</keyword>
<keyword evidence="6" id="KW-0732">Signal</keyword>
<feature type="domain" description="Bifunctional inhibitor/plant lipid transfer protein/seed storage helical" evidence="7">
    <location>
        <begin position="30"/>
        <end position="114"/>
    </location>
</feature>
<evidence type="ECO:0000256" key="6">
    <source>
        <dbReference type="SAM" id="SignalP"/>
    </source>
</evidence>
<feature type="chain" id="PRO_5041633677" description="Bifunctional inhibitor/plant lipid transfer protein/seed storage helical domain-containing protein" evidence="6">
    <location>
        <begin position="19"/>
        <end position="125"/>
    </location>
</feature>
<keyword evidence="4" id="KW-0446">Lipid-binding</keyword>
<evidence type="ECO:0000256" key="3">
    <source>
        <dbReference type="ARBA" id="ARBA00022448"/>
    </source>
</evidence>
<evidence type="ECO:0000256" key="2">
    <source>
        <dbReference type="ARBA" id="ARBA00009748"/>
    </source>
</evidence>
<dbReference type="GO" id="GO:0006869">
    <property type="term" value="P:lipid transport"/>
    <property type="evidence" value="ECO:0007669"/>
    <property type="project" value="InterPro"/>
</dbReference>
<evidence type="ECO:0000256" key="1">
    <source>
        <dbReference type="ARBA" id="ARBA00003211"/>
    </source>
</evidence>
<dbReference type="Proteomes" id="UP001187192">
    <property type="component" value="Unassembled WGS sequence"/>
</dbReference>
<keyword evidence="5" id="KW-1015">Disulfide bond</keyword>
<reference evidence="8" key="1">
    <citation type="submission" date="2023-07" db="EMBL/GenBank/DDBJ databases">
        <title>draft genome sequence of fig (Ficus carica).</title>
        <authorList>
            <person name="Takahashi T."/>
            <person name="Nishimura K."/>
        </authorList>
    </citation>
    <scope>NUCLEOTIDE SEQUENCE</scope>
</reference>
<dbReference type="CDD" id="cd01960">
    <property type="entry name" value="nsLTP1"/>
    <property type="match status" value="1"/>
</dbReference>
<dbReference type="SUPFAM" id="SSF47699">
    <property type="entry name" value="Bifunctional inhibitor/lipid-transfer protein/seed storage 2S albumin"/>
    <property type="match status" value="1"/>
</dbReference>
<protein>
    <recommendedName>
        <fullName evidence="7">Bifunctional inhibitor/plant lipid transfer protein/seed storage helical domain-containing protein</fullName>
    </recommendedName>
</protein>
<evidence type="ECO:0000256" key="5">
    <source>
        <dbReference type="ARBA" id="ARBA00023157"/>
    </source>
</evidence>
<dbReference type="PRINTS" id="PR00382">
    <property type="entry name" value="LIPIDTRNSFER"/>
</dbReference>
<name>A0AA88CMD1_FICCA</name>